<reference evidence="1 2" key="2">
    <citation type="submission" date="2017-02" db="EMBL/GenBank/DDBJ databases">
        <title>Draft genome sequence of Streptomyces phaeoluteigriseus type strain DSM41896.</title>
        <authorList>
            <person name="Salih T.S."/>
            <person name="Algora Gallardo L."/>
            <person name="Melo Santos T."/>
            <person name="Filgueira Martinez S."/>
            <person name="Herron P.R."/>
        </authorList>
    </citation>
    <scope>NUCLEOTIDE SEQUENCE [LARGE SCALE GENOMIC DNA]</scope>
    <source>
        <strain evidence="1 2">DSM 41896</strain>
    </source>
</reference>
<reference evidence="2" key="1">
    <citation type="submission" date="2016-11" db="EMBL/GenBank/DDBJ databases">
        <authorList>
            <person name="Schniete J.K."/>
            <person name="Salih T."/>
            <person name="Algora Gallardo L."/>
            <person name="Martinez Fernandez S."/>
            <person name="Herron P.R."/>
        </authorList>
    </citation>
    <scope>NUCLEOTIDE SEQUENCE [LARGE SCALE GENOMIC DNA]</scope>
    <source>
        <strain evidence="2">DSM 41896</strain>
    </source>
</reference>
<evidence type="ECO:0000313" key="2">
    <source>
        <dbReference type="Proteomes" id="UP000184286"/>
    </source>
</evidence>
<accession>A0A1V6MI41</accession>
<name>A0A1V6MI41_9ACTN</name>
<dbReference type="Proteomes" id="UP000184286">
    <property type="component" value="Unassembled WGS sequence"/>
</dbReference>
<dbReference type="RefSeq" id="WP_073491467.1">
    <property type="nucleotide sequence ID" value="NZ_MPOH02000022.1"/>
</dbReference>
<gene>
    <name evidence="1" type="ORF">BM536_036080</name>
</gene>
<dbReference type="OrthoDB" id="4313777at2"/>
<proteinExistence type="predicted"/>
<sequence>MNHAQLVALGRALRVLGEHGEQLSRDTPDAALHEIRADLTRALSHLEESIAGPKPTTRCPEHPTGPVDESARDLCLLCETRRRAAPKPTSQDVYGAPVAEREVRVQSRYGIREERPQPQERWVPEMWNGQAWQLCGTPRRDRREAEQYITAQRREAKAAPAYRVVHAFTDHVVVRTWGSPDVPSGRHRDIQQEF</sequence>
<protein>
    <submittedName>
        <fullName evidence="1">Uncharacterized protein</fullName>
    </submittedName>
</protein>
<evidence type="ECO:0000313" key="1">
    <source>
        <dbReference type="EMBL" id="OQD52055.1"/>
    </source>
</evidence>
<organism evidence="1 2">
    <name type="scientific">Streptomyces phaeoluteigriseus</name>
    <dbReference type="NCBI Taxonomy" id="114686"/>
    <lineage>
        <taxon>Bacteria</taxon>
        <taxon>Bacillati</taxon>
        <taxon>Actinomycetota</taxon>
        <taxon>Actinomycetes</taxon>
        <taxon>Kitasatosporales</taxon>
        <taxon>Streptomycetaceae</taxon>
        <taxon>Streptomyces</taxon>
        <taxon>Streptomyces aurantiacus group</taxon>
    </lineage>
</organism>
<comment type="caution">
    <text evidence="1">The sequence shown here is derived from an EMBL/GenBank/DDBJ whole genome shotgun (WGS) entry which is preliminary data.</text>
</comment>
<dbReference type="STRING" id="114686.BM536_036080"/>
<dbReference type="AlphaFoldDB" id="A0A1V6MI41"/>
<dbReference type="EMBL" id="MPOH02000022">
    <property type="protein sequence ID" value="OQD52055.1"/>
    <property type="molecule type" value="Genomic_DNA"/>
</dbReference>